<dbReference type="AlphaFoldDB" id="A0A2S4ZXS1"/>
<dbReference type="GO" id="GO:0004407">
    <property type="term" value="F:histone deacetylase activity"/>
    <property type="evidence" value="ECO:0007669"/>
    <property type="project" value="InterPro"/>
</dbReference>
<dbReference type="GO" id="GO:0040029">
    <property type="term" value="P:epigenetic regulation of gene expression"/>
    <property type="evidence" value="ECO:0007669"/>
    <property type="project" value="TreeGrafter"/>
</dbReference>
<evidence type="ECO:0000256" key="2">
    <source>
        <dbReference type="ARBA" id="ARBA00022801"/>
    </source>
</evidence>
<proteinExistence type="inferred from homology"/>
<organism evidence="4 5">
    <name type="scientific">Solitalea longa</name>
    <dbReference type="NCBI Taxonomy" id="2079460"/>
    <lineage>
        <taxon>Bacteria</taxon>
        <taxon>Pseudomonadati</taxon>
        <taxon>Bacteroidota</taxon>
        <taxon>Sphingobacteriia</taxon>
        <taxon>Sphingobacteriales</taxon>
        <taxon>Sphingobacteriaceae</taxon>
        <taxon>Solitalea</taxon>
    </lineage>
</organism>
<reference evidence="4 5" key="1">
    <citation type="submission" date="2018-01" db="EMBL/GenBank/DDBJ databases">
        <authorList>
            <person name="Gaut B.S."/>
            <person name="Morton B.R."/>
            <person name="Clegg M.T."/>
            <person name="Duvall M.R."/>
        </authorList>
    </citation>
    <scope>NUCLEOTIDE SEQUENCE [LARGE SCALE GENOMIC DNA]</scope>
    <source>
        <strain evidence="4 5">HR-AV</strain>
    </source>
</reference>
<dbReference type="EMBL" id="PQVF01000017">
    <property type="protein sequence ID" value="POY34849.1"/>
    <property type="molecule type" value="Genomic_DNA"/>
</dbReference>
<dbReference type="InterPro" id="IPR023801">
    <property type="entry name" value="His_deacetylse_dom"/>
</dbReference>
<dbReference type="OrthoDB" id="9808367at2"/>
<accession>A0A2S4ZXS1</accession>
<dbReference type="GO" id="GO:0016787">
    <property type="term" value="F:hydrolase activity"/>
    <property type="evidence" value="ECO:0007669"/>
    <property type="project" value="UniProtKB-KW"/>
</dbReference>
<dbReference type="PRINTS" id="PR01270">
    <property type="entry name" value="HDASUPER"/>
</dbReference>
<dbReference type="Pfam" id="PF00850">
    <property type="entry name" value="Hist_deacetyl"/>
    <property type="match status" value="1"/>
</dbReference>
<dbReference type="CDD" id="cd09993">
    <property type="entry name" value="HDAC_classIV"/>
    <property type="match status" value="1"/>
</dbReference>
<protein>
    <submittedName>
        <fullName evidence="4">Histone deacetylase</fullName>
    </submittedName>
</protein>
<dbReference type="InterPro" id="IPR044150">
    <property type="entry name" value="HDAC_classIV"/>
</dbReference>
<comment type="similarity">
    <text evidence="1">Belongs to the histone deacetylase family.</text>
</comment>
<dbReference type="Gene3D" id="3.40.800.20">
    <property type="entry name" value="Histone deacetylase domain"/>
    <property type="match status" value="1"/>
</dbReference>
<dbReference type="InterPro" id="IPR000286">
    <property type="entry name" value="HDACs"/>
</dbReference>
<dbReference type="Proteomes" id="UP000236893">
    <property type="component" value="Unassembled WGS sequence"/>
</dbReference>
<dbReference type="PANTHER" id="PTHR10625">
    <property type="entry name" value="HISTONE DEACETYLASE HDAC1-RELATED"/>
    <property type="match status" value="1"/>
</dbReference>
<gene>
    <name evidence="4" type="ORF">C3K47_18015</name>
</gene>
<dbReference type="InterPro" id="IPR037138">
    <property type="entry name" value="His_deacetylse_dom_sf"/>
</dbReference>
<name>A0A2S4ZXS1_9SPHI</name>
<evidence type="ECO:0000313" key="4">
    <source>
        <dbReference type="EMBL" id="POY34849.1"/>
    </source>
</evidence>
<dbReference type="InterPro" id="IPR023696">
    <property type="entry name" value="Ureohydrolase_dom_sf"/>
</dbReference>
<sequence>MLKIAFHPIYAHPLPEGHRFPMVKYELIPEQLLHEGTITNENLFAPDLIDEEIILLTHEPDYWNKLKTLSLTPQEERKTGFPLSQQLVQREITIARGTIDCCYFAMEYGVALNVAGGTHHAFTNKGEGFCLLNDIAIAANYLLNKGISKKILIVDLDVHQGNGTAEIFQNNPAVFTFSMHGKGNWPYKKERSDLDIELPDHTDDQLYLGLLKETLPHLIKREQPDFIFYLSGVDILATDKLGKLSVSKAGCKERDRFVFEQCIHNKLPVVVSMGGGYSPRVADIVDAHCNTFRLAKDLFF</sequence>
<dbReference type="PANTHER" id="PTHR10625:SF19">
    <property type="entry name" value="HISTONE DEACETYLASE 12"/>
    <property type="match status" value="1"/>
</dbReference>
<evidence type="ECO:0000313" key="5">
    <source>
        <dbReference type="Proteomes" id="UP000236893"/>
    </source>
</evidence>
<feature type="domain" description="Histone deacetylase" evidence="3">
    <location>
        <begin position="18"/>
        <end position="290"/>
    </location>
</feature>
<keyword evidence="2" id="KW-0378">Hydrolase</keyword>
<dbReference type="RefSeq" id="WP_103790559.1">
    <property type="nucleotide sequence ID" value="NZ_PQVF01000017.1"/>
</dbReference>
<comment type="caution">
    <text evidence="4">The sequence shown here is derived from an EMBL/GenBank/DDBJ whole genome shotgun (WGS) entry which is preliminary data.</text>
</comment>
<evidence type="ECO:0000256" key="1">
    <source>
        <dbReference type="ARBA" id="ARBA00005947"/>
    </source>
</evidence>
<keyword evidence="5" id="KW-1185">Reference proteome</keyword>
<evidence type="ECO:0000259" key="3">
    <source>
        <dbReference type="Pfam" id="PF00850"/>
    </source>
</evidence>
<dbReference type="SUPFAM" id="SSF52768">
    <property type="entry name" value="Arginase/deacetylase"/>
    <property type="match status" value="1"/>
</dbReference>